<dbReference type="PANTHER" id="PTHR43674">
    <property type="entry name" value="NITRILASE C965.09-RELATED"/>
    <property type="match status" value="1"/>
</dbReference>
<sequence length="310" mass="34533">MSNKTLSLALVQHSCNRNYQQNLDRSITGIREAAAKGAQLILLQELHTSHYFCQQEQTSYFDLAETIPGPTSRKLAALAGELDVVIVASVFEKRAPGLYHNTAVVLERDGSIAGIYRKMHVPDDPGYYEKFYFTPGDQPDKAGTNTAFTPIETSLGKLGVLVCWDQWFPEAARLMSLAGADILLYPTAIGWDEADNNTEQQRQRSAWRTIQQAHAIANGIPVAACNRCGIETADNGEEHIHFWGSSFVAGPQGELLAEAPTDNKAVILAELNLSHSETVRQNWPYLRDRRTDAYADLSLRYRDHIKTNQN</sequence>
<dbReference type="GO" id="GO:0033388">
    <property type="term" value="P:putrescine biosynthetic process from arginine"/>
    <property type="evidence" value="ECO:0007669"/>
    <property type="project" value="TreeGrafter"/>
</dbReference>
<dbReference type="InterPro" id="IPR050345">
    <property type="entry name" value="Aliph_Amidase/BUP"/>
</dbReference>
<dbReference type="AlphaFoldDB" id="A0A3B1BQ63"/>
<feature type="domain" description="CN hydrolase" evidence="2">
    <location>
        <begin position="6"/>
        <end position="273"/>
    </location>
</feature>
<dbReference type="EMBL" id="UOFZ01000064">
    <property type="protein sequence ID" value="VAX12770.1"/>
    <property type="molecule type" value="Genomic_DNA"/>
</dbReference>
<keyword evidence="1 3" id="KW-0378">Hydrolase</keyword>
<dbReference type="FunFam" id="3.60.110.10:FF:000010">
    <property type="entry name" value="Carbon-nitrogen hydrolase"/>
    <property type="match status" value="1"/>
</dbReference>
<accession>A0A3B1BQ63</accession>
<name>A0A3B1BQ63_9ZZZZ</name>
<dbReference type="InterPro" id="IPR036526">
    <property type="entry name" value="C-N_Hydrolase_sf"/>
</dbReference>
<gene>
    <name evidence="3" type="ORF">MNBD_GAMMA24-1760</name>
</gene>
<dbReference type="SUPFAM" id="SSF56317">
    <property type="entry name" value="Carbon-nitrogen hydrolase"/>
    <property type="match status" value="1"/>
</dbReference>
<dbReference type="PROSITE" id="PS50263">
    <property type="entry name" value="CN_HYDROLASE"/>
    <property type="match status" value="1"/>
</dbReference>
<evidence type="ECO:0000259" key="2">
    <source>
        <dbReference type="PROSITE" id="PS50263"/>
    </source>
</evidence>
<dbReference type="Gene3D" id="3.60.110.10">
    <property type="entry name" value="Carbon-nitrogen hydrolase"/>
    <property type="match status" value="1"/>
</dbReference>
<reference evidence="3" key="1">
    <citation type="submission" date="2018-06" db="EMBL/GenBank/DDBJ databases">
        <authorList>
            <person name="Zhirakovskaya E."/>
        </authorList>
    </citation>
    <scope>NUCLEOTIDE SEQUENCE</scope>
</reference>
<organism evidence="3">
    <name type="scientific">hydrothermal vent metagenome</name>
    <dbReference type="NCBI Taxonomy" id="652676"/>
    <lineage>
        <taxon>unclassified sequences</taxon>
        <taxon>metagenomes</taxon>
        <taxon>ecological metagenomes</taxon>
    </lineage>
</organism>
<dbReference type="InterPro" id="IPR003010">
    <property type="entry name" value="C-N_Hydrolase"/>
</dbReference>
<dbReference type="CDD" id="cd07573">
    <property type="entry name" value="CPA"/>
    <property type="match status" value="1"/>
</dbReference>
<dbReference type="Pfam" id="PF00795">
    <property type="entry name" value="CN_hydrolase"/>
    <property type="match status" value="1"/>
</dbReference>
<evidence type="ECO:0000256" key="1">
    <source>
        <dbReference type="ARBA" id="ARBA00022801"/>
    </source>
</evidence>
<protein>
    <submittedName>
        <fullName evidence="3">N-carbamoylputrescine amidase</fullName>
        <ecNumber evidence="3">3.5.1.53</ecNumber>
    </submittedName>
</protein>
<dbReference type="GO" id="GO:0050126">
    <property type="term" value="F:N-carbamoylputrescine amidase activity"/>
    <property type="evidence" value="ECO:0007669"/>
    <property type="project" value="UniProtKB-EC"/>
</dbReference>
<proteinExistence type="predicted"/>
<dbReference type="EC" id="3.5.1.53" evidence="3"/>
<dbReference type="PANTHER" id="PTHR43674:SF2">
    <property type="entry name" value="BETA-UREIDOPROPIONASE"/>
    <property type="match status" value="1"/>
</dbReference>
<evidence type="ECO:0000313" key="3">
    <source>
        <dbReference type="EMBL" id="VAX12770.1"/>
    </source>
</evidence>